<dbReference type="Pfam" id="PF22691">
    <property type="entry name" value="Thiolase_C_1"/>
    <property type="match status" value="1"/>
</dbReference>
<dbReference type="OrthoDB" id="9785768at2"/>
<dbReference type="Pfam" id="PF00108">
    <property type="entry name" value="Thiolase_N"/>
    <property type="match status" value="1"/>
</dbReference>
<dbReference type="PIRSF" id="PIRSF000429">
    <property type="entry name" value="Ac-CoA_Ac_transf"/>
    <property type="match status" value="1"/>
</dbReference>
<proteinExistence type="predicted"/>
<dbReference type="InterPro" id="IPR002155">
    <property type="entry name" value="Thiolase"/>
</dbReference>
<dbReference type="GO" id="GO:0016747">
    <property type="term" value="F:acyltransferase activity, transferring groups other than amino-acyl groups"/>
    <property type="evidence" value="ECO:0007669"/>
    <property type="project" value="InterPro"/>
</dbReference>
<accession>A0A318LZ54</accession>
<dbReference type="SUPFAM" id="SSF53901">
    <property type="entry name" value="Thiolase-like"/>
    <property type="match status" value="1"/>
</dbReference>
<dbReference type="Proteomes" id="UP000247892">
    <property type="component" value="Unassembled WGS sequence"/>
</dbReference>
<keyword evidence="4" id="KW-1185">Reference proteome</keyword>
<dbReference type="PANTHER" id="PTHR42870">
    <property type="entry name" value="ACETYL-COA C-ACETYLTRANSFERASE"/>
    <property type="match status" value="1"/>
</dbReference>
<dbReference type="RefSeq" id="WP_110343506.1">
    <property type="nucleotide sequence ID" value="NZ_MASU01000019.1"/>
</dbReference>
<name>A0A318LZ54_9PSEU</name>
<feature type="domain" description="Thiolase C-terminal" evidence="2">
    <location>
        <begin position="244"/>
        <end position="387"/>
    </location>
</feature>
<sequence>MTQHPHLTGWAHTRFGKSEQPDVESLMAEVSAAAVEDSGLTPDDIDAVSVGVYGTDTTNQRFEAALVGTGTPELAGVPAVRSENACATGSAALYAALDMIEAGRARAVLVVGAEKMTRAPAATVTDVLLGAAYLPTEGRYGSFPAVFAWLAREYARRYGDPRDALARIAAKNHRNGVDNPYAHLRRDLGYEFCVTASERNPVVADPLLRTDCSMVSDGAAAIVVTTADVARAARRAVAVRGRAQANDPMPLTSRPDPLAFDAAAAAFRGALREADVGLAELDLLETHDCFTVAELLQYEAFGLAEPGKGSLLPAEGRTDRDGAFPVNVSGGLKAKGHPIGATGVSQHVLAAMQLVGEAGGMQLPRARRAAVFNMGGAAVANYATVLEAGR</sequence>
<dbReference type="AlphaFoldDB" id="A0A318LZ54"/>
<dbReference type="Gene3D" id="3.40.47.10">
    <property type="match status" value="1"/>
</dbReference>
<evidence type="ECO:0000313" key="4">
    <source>
        <dbReference type="Proteomes" id="UP000247892"/>
    </source>
</evidence>
<dbReference type="CDD" id="cd00829">
    <property type="entry name" value="SCP-x_thiolase"/>
    <property type="match status" value="1"/>
</dbReference>
<dbReference type="NCBIfam" id="NF005704">
    <property type="entry name" value="PRK07516.1"/>
    <property type="match status" value="1"/>
</dbReference>
<comment type="caution">
    <text evidence="3">The sequence shown here is derived from an EMBL/GenBank/DDBJ whole genome shotgun (WGS) entry which is preliminary data.</text>
</comment>
<dbReference type="InterPro" id="IPR055140">
    <property type="entry name" value="Thiolase_C_2"/>
</dbReference>
<dbReference type="PANTHER" id="PTHR42870:SF1">
    <property type="entry name" value="NON-SPECIFIC LIPID-TRANSFER PROTEIN-LIKE 2"/>
    <property type="match status" value="1"/>
</dbReference>
<evidence type="ECO:0000259" key="1">
    <source>
        <dbReference type="Pfam" id="PF00108"/>
    </source>
</evidence>
<dbReference type="InterPro" id="IPR020616">
    <property type="entry name" value="Thiolase_N"/>
</dbReference>
<reference evidence="3 4" key="1">
    <citation type="submission" date="2016-07" db="EMBL/GenBank/DDBJ databases">
        <title>Draft genome sequence of Prauserella sp. YIM 121212, isolated from alkaline soil.</title>
        <authorList>
            <person name="Ruckert C."/>
            <person name="Albersmeier A."/>
            <person name="Jiang C.-L."/>
            <person name="Jiang Y."/>
            <person name="Kalinowski J."/>
            <person name="Schneider O."/>
            <person name="Winkler A."/>
            <person name="Zotchev S.B."/>
        </authorList>
    </citation>
    <scope>NUCLEOTIDE SEQUENCE [LARGE SCALE GENOMIC DNA]</scope>
    <source>
        <strain evidence="3 4">YIM 121212</strain>
    </source>
</reference>
<dbReference type="EMBL" id="MASU01000019">
    <property type="protein sequence ID" value="PXY18775.1"/>
    <property type="molecule type" value="Genomic_DNA"/>
</dbReference>
<organism evidence="3 4">
    <name type="scientific">Prauserella flavalba</name>
    <dbReference type="NCBI Taxonomy" id="1477506"/>
    <lineage>
        <taxon>Bacteria</taxon>
        <taxon>Bacillati</taxon>
        <taxon>Actinomycetota</taxon>
        <taxon>Actinomycetes</taxon>
        <taxon>Pseudonocardiales</taxon>
        <taxon>Pseudonocardiaceae</taxon>
        <taxon>Prauserella</taxon>
    </lineage>
</organism>
<feature type="domain" description="Thiolase N-terminal" evidence="1">
    <location>
        <begin position="13"/>
        <end position="227"/>
    </location>
</feature>
<gene>
    <name evidence="3" type="ORF">BA062_34805</name>
</gene>
<protein>
    <submittedName>
        <fullName evidence="3">Acetyl-CoA acetyltransferase</fullName>
    </submittedName>
</protein>
<evidence type="ECO:0000313" key="3">
    <source>
        <dbReference type="EMBL" id="PXY18775.1"/>
    </source>
</evidence>
<dbReference type="InterPro" id="IPR016039">
    <property type="entry name" value="Thiolase-like"/>
</dbReference>
<keyword evidence="3" id="KW-0808">Transferase</keyword>
<evidence type="ECO:0000259" key="2">
    <source>
        <dbReference type="Pfam" id="PF22691"/>
    </source>
</evidence>